<comment type="caution">
    <text evidence="1">The sequence shown here is derived from an EMBL/GenBank/DDBJ whole genome shotgun (WGS) entry which is preliminary data.</text>
</comment>
<proteinExistence type="predicted"/>
<gene>
    <name evidence="1" type="ORF">H8E29_15235</name>
</gene>
<dbReference type="InterPro" id="IPR012657">
    <property type="entry name" value="23S_rRNA-intervening_sequence"/>
</dbReference>
<dbReference type="NCBIfam" id="TIGR02436">
    <property type="entry name" value="four helix bundle protein"/>
    <property type="match status" value="1"/>
</dbReference>
<dbReference type="Pfam" id="PF05635">
    <property type="entry name" value="23S_rRNA_IVP"/>
    <property type="match status" value="1"/>
</dbReference>
<dbReference type="AlphaFoldDB" id="A0A8J6TK81"/>
<accession>A0A8J6TK81</accession>
<dbReference type="InterPro" id="IPR036583">
    <property type="entry name" value="23S_rRNA_IVS_sf"/>
</dbReference>
<evidence type="ECO:0000313" key="2">
    <source>
        <dbReference type="Proteomes" id="UP000614469"/>
    </source>
</evidence>
<dbReference type="Proteomes" id="UP000614469">
    <property type="component" value="Unassembled WGS sequence"/>
</dbReference>
<evidence type="ECO:0000313" key="1">
    <source>
        <dbReference type="EMBL" id="MBC8336614.1"/>
    </source>
</evidence>
<name>A0A8J6TK81_9CHLR</name>
<protein>
    <submittedName>
        <fullName evidence="1">Four helix bundle protein</fullName>
    </submittedName>
</protein>
<dbReference type="PIRSF" id="PIRSF035652">
    <property type="entry name" value="CHP02436"/>
    <property type="match status" value="1"/>
</dbReference>
<dbReference type="EMBL" id="JACNJN010000178">
    <property type="protein sequence ID" value="MBC8336614.1"/>
    <property type="molecule type" value="Genomic_DNA"/>
</dbReference>
<dbReference type="PANTHER" id="PTHR38471:SF2">
    <property type="entry name" value="FOUR HELIX BUNDLE PROTEIN"/>
    <property type="match status" value="1"/>
</dbReference>
<dbReference type="Gene3D" id="1.20.1440.60">
    <property type="entry name" value="23S rRNA-intervening sequence"/>
    <property type="match status" value="1"/>
</dbReference>
<organism evidence="1 2">
    <name type="scientific">Candidatus Desulfolinea nitratireducens</name>
    <dbReference type="NCBI Taxonomy" id="2841698"/>
    <lineage>
        <taxon>Bacteria</taxon>
        <taxon>Bacillati</taxon>
        <taxon>Chloroflexota</taxon>
        <taxon>Anaerolineae</taxon>
        <taxon>Anaerolineales</taxon>
        <taxon>Anaerolineales incertae sedis</taxon>
        <taxon>Candidatus Desulfolinea</taxon>
    </lineage>
</organism>
<dbReference type="PANTHER" id="PTHR38471">
    <property type="entry name" value="FOUR HELIX BUNDLE PROTEIN"/>
    <property type="match status" value="1"/>
</dbReference>
<reference evidence="1 2" key="1">
    <citation type="submission" date="2020-08" db="EMBL/GenBank/DDBJ databases">
        <title>Bridging the membrane lipid divide: bacteria of the FCB group superphylum have the potential to synthesize archaeal ether lipids.</title>
        <authorList>
            <person name="Villanueva L."/>
            <person name="Von Meijenfeldt F.A.B."/>
            <person name="Westbye A.B."/>
            <person name="Yadav S."/>
            <person name="Hopmans E.C."/>
            <person name="Dutilh B.E."/>
            <person name="Sinninghe Damste J.S."/>
        </authorList>
    </citation>
    <scope>NUCLEOTIDE SEQUENCE [LARGE SCALE GENOMIC DNA]</scope>
    <source>
        <strain evidence="1">NIOZ-UU36</strain>
    </source>
</reference>
<sequence>MSTQKEPFDLRVRTKKFALRIIQMYRALPKSSEASIIGRQILRSGTSVGAQYREASRAKSPRDFISKMEGSLQELDETAFWIELLIEAEVMSKDRMSDLEKETDELIAIFVSSIKTANKNAK</sequence>
<dbReference type="SUPFAM" id="SSF158446">
    <property type="entry name" value="IVS-encoded protein-like"/>
    <property type="match status" value="1"/>
</dbReference>